<feature type="chain" id="PRO_5022021803" description="Verru_Chthon cassette protein C" evidence="1">
    <location>
        <begin position="20"/>
        <end position="338"/>
    </location>
</feature>
<dbReference type="Proteomes" id="UP000321577">
    <property type="component" value="Unassembled WGS sequence"/>
</dbReference>
<feature type="signal peptide" evidence="1">
    <location>
        <begin position="1"/>
        <end position="19"/>
    </location>
</feature>
<dbReference type="NCBIfam" id="TIGR02599">
    <property type="entry name" value="Verru_Chthon cassette protein C"/>
    <property type="match status" value="1"/>
</dbReference>
<organism evidence="2 3">
    <name type="scientific">Brevifollis gellanilyticus</name>
    <dbReference type="NCBI Taxonomy" id="748831"/>
    <lineage>
        <taxon>Bacteria</taxon>
        <taxon>Pseudomonadati</taxon>
        <taxon>Verrucomicrobiota</taxon>
        <taxon>Verrucomicrobiia</taxon>
        <taxon>Verrucomicrobiales</taxon>
        <taxon>Verrucomicrobiaceae</taxon>
    </lineage>
</organism>
<evidence type="ECO:0008006" key="4">
    <source>
        <dbReference type="Google" id="ProtNLM"/>
    </source>
</evidence>
<dbReference type="InterPro" id="IPR019839">
    <property type="entry name" value="Verru/Chthon_C"/>
</dbReference>
<accession>A0A512M640</accession>
<dbReference type="AlphaFoldDB" id="A0A512M640"/>
<dbReference type="EMBL" id="BKAG01000008">
    <property type="protein sequence ID" value="GEP42200.1"/>
    <property type="molecule type" value="Genomic_DNA"/>
</dbReference>
<name>A0A512M640_9BACT</name>
<proteinExistence type="predicted"/>
<reference evidence="2 3" key="1">
    <citation type="submission" date="2019-07" db="EMBL/GenBank/DDBJ databases">
        <title>Whole genome shotgun sequence of Brevifollis gellanilyticus NBRC 108608.</title>
        <authorList>
            <person name="Hosoyama A."/>
            <person name="Uohara A."/>
            <person name="Ohji S."/>
            <person name="Ichikawa N."/>
        </authorList>
    </citation>
    <scope>NUCLEOTIDE SEQUENCE [LARGE SCALE GENOMIC DNA]</scope>
    <source>
        <strain evidence="2 3">NBRC 108608</strain>
    </source>
</reference>
<gene>
    <name evidence="2" type="ORF">BGE01nite_14910</name>
</gene>
<protein>
    <recommendedName>
        <fullName evidence="4">Verru_Chthon cassette protein C</fullName>
    </recommendedName>
</protein>
<keyword evidence="1" id="KW-0732">Signal</keyword>
<evidence type="ECO:0000313" key="2">
    <source>
        <dbReference type="EMBL" id="GEP42200.1"/>
    </source>
</evidence>
<sequence length="338" mass="36440">MVSLAVLTILLLVSAQVIGQVQSTWSASNARTTQFKEARTAFDILSRNLSQATLNTFIDYDTNYLATAGGTAAAAAPSSYIRKSDLHFRCGPASSLVQNAGSSSFTPGHAVFFQAPLGVSNDPTLVGLDRLLCARGYFVQYSSDESWIPDFIPSGDFKFRYRLMEYSPPAEMNSIYAAVHSPNGSIANTWFSAAGSASGNRANTVPTTRPVADNIVALIISPRREATSDTEQESADGPTQIAQDYVYDSSKPGNTQHLLPPLVRVVLVAVDEKSAIRMGELSGSTTTPPLGDQLTPIIANAHQLDQELKQIVSILQTMRLNYRVFSATIALRGAKWSI</sequence>
<comment type="caution">
    <text evidence="2">The sequence shown here is derived from an EMBL/GenBank/DDBJ whole genome shotgun (WGS) entry which is preliminary data.</text>
</comment>
<evidence type="ECO:0000313" key="3">
    <source>
        <dbReference type="Proteomes" id="UP000321577"/>
    </source>
</evidence>
<evidence type="ECO:0000256" key="1">
    <source>
        <dbReference type="SAM" id="SignalP"/>
    </source>
</evidence>
<keyword evidence="3" id="KW-1185">Reference proteome</keyword>